<keyword evidence="4" id="KW-0274">FAD</keyword>
<evidence type="ECO:0000259" key="8">
    <source>
        <dbReference type="Pfam" id="PF07992"/>
    </source>
</evidence>
<dbReference type="SUPFAM" id="SSF51905">
    <property type="entry name" value="FAD/NAD(P)-binding domain"/>
    <property type="match status" value="1"/>
</dbReference>
<dbReference type="InterPro" id="IPR016156">
    <property type="entry name" value="FAD/NAD-linked_Rdtase_dimer_sf"/>
</dbReference>
<dbReference type="GeneID" id="41330814"/>
<dbReference type="GO" id="GO:0050451">
    <property type="term" value="F:CoA-disulfide reductase (NADPH) activity"/>
    <property type="evidence" value="ECO:0007669"/>
    <property type="project" value="UniProtKB-EC"/>
</dbReference>
<keyword evidence="10" id="KW-1185">Reference proteome</keyword>
<dbReference type="PANTHER" id="PTHR43429:SF1">
    <property type="entry name" value="NAD(P)H SULFUR OXIDOREDUCTASE (COA-DEPENDENT)"/>
    <property type="match status" value="1"/>
</dbReference>
<reference evidence="9 10" key="2">
    <citation type="journal article" date="2024" name="Int. J. Syst. Evol. Microbiol.">
        <title>Promethearchaeum syntrophicum gen. nov., sp. nov., an anaerobic, obligately syntrophic archaeon, the first isolate of the lineage 'Asgard' archaea, and proposal of the new archaeal phylum Promethearchaeota phyl. nov. and kingdom Promethearchaeati regn. nov.</title>
        <authorList>
            <person name="Imachi H."/>
            <person name="Nobu M.K."/>
            <person name="Kato S."/>
            <person name="Takaki Y."/>
            <person name="Miyazaki M."/>
            <person name="Miyata M."/>
            <person name="Ogawara M."/>
            <person name="Saito Y."/>
            <person name="Sakai S."/>
            <person name="Tahara Y.O."/>
            <person name="Takano Y."/>
            <person name="Tasumi E."/>
            <person name="Uematsu K."/>
            <person name="Yoshimura T."/>
            <person name="Itoh T."/>
            <person name="Ohkuma M."/>
            <person name="Takai K."/>
        </authorList>
    </citation>
    <scope>NUCLEOTIDE SEQUENCE [LARGE SCALE GENOMIC DNA]</scope>
    <source>
        <strain evidence="9 10">MK-D1</strain>
    </source>
</reference>
<evidence type="ECO:0000256" key="5">
    <source>
        <dbReference type="ARBA" id="ARBA00023002"/>
    </source>
</evidence>
<dbReference type="AlphaFoldDB" id="A0A5B9DE09"/>
<dbReference type="InterPro" id="IPR023753">
    <property type="entry name" value="FAD/NAD-binding_dom"/>
</dbReference>
<gene>
    <name evidence="9" type="ORF">DSAG12_02835</name>
</gene>
<dbReference type="InterPro" id="IPR004099">
    <property type="entry name" value="Pyr_nucl-diS_OxRdtase_dimer"/>
</dbReference>
<dbReference type="SUPFAM" id="SSF55424">
    <property type="entry name" value="FAD/NAD-linked reductases, dimerisation (C-terminal) domain"/>
    <property type="match status" value="1"/>
</dbReference>
<dbReference type="InterPro" id="IPR036188">
    <property type="entry name" value="FAD/NAD-bd_sf"/>
</dbReference>
<dbReference type="OrthoDB" id="27922at2157"/>
<evidence type="ECO:0000256" key="1">
    <source>
        <dbReference type="ARBA" id="ARBA00001974"/>
    </source>
</evidence>
<evidence type="ECO:0000256" key="6">
    <source>
        <dbReference type="ARBA" id="ARBA00023284"/>
    </source>
</evidence>
<dbReference type="PRINTS" id="PR00368">
    <property type="entry name" value="FADPNR"/>
</dbReference>
<dbReference type="Proteomes" id="UP000321408">
    <property type="component" value="Chromosome"/>
</dbReference>
<evidence type="ECO:0000256" key="4">
    <source>
        <dbReference type="ARBA" id="ARBA00022827"/>
    </source>
</evidence>
<reference evidence="9 10" key="1">
    <citation type="journal article" date="2020" name="Nature">
        <title>Isolation of an archaeon at the prokaryote-eukaryote interface.</title>
        <authorList>
            <person name="Imachi H."/>
            <person name="Nobu M.K."/>
            <person name="Nakahara N."/>
            <person name="Morono Y."/>
            <person name="Ogawara M."/>
            <person name="Takaki Y."/>
            <person name="Takano Y."/>
            <person name="Uematsu K."/>
            <person name="Ikuta T."/>
            <person name="Ito M."/>
            <person name="Matsui Y."/>
            <person name="Miyazaki M."/>
            <person name="Murata K."/>
            <person name="Saito Y."/>
            <person name="Sakai S."/>
            <person name="Song C."/>
            <person name="Tasumi E."/>
            <person name="Yamanaka Y."/>
            <person name="Yamaguchi T."/>
            <person name="Kamagata Y."/>
            <person name="Tamaki H."/>
            <person name="Takai K."/>
        </authorList>
    </citation>
    <scope>NUCLEOTIDE SEQUENCE [LARGE SCALE GENOMIC DNA]</scope>
    <source>
        <strain evidence="9 10">MK-D1</strain>
    </source>
</reference>
<proteinExistence type="inferred from homology"/>
<accession>A0A5B9DE09</accession>
<sequence>MKIIVIGANAAGLSAASAIRKTHKDWQIDVYEKDQYISYGSCGIPYYVSDDVKSLDSLITLTKEKMETKRKIPIHLFHEVKTVDFENKEVLIVDIKSGNELKENYDYLVITTGGKSNISKISSESNLDHPRVFKVHTLGHAKRLKDFLTTTKINSAVIIGGGYIGLEMLEAYEAQGVKNLTLVGPRLNFRSESQDFIRKELELHGVKIILKKRVNSIKSISDEKLKVILVDGEEIETDLVQLSIGVVPATDIFKNTKLDMLSNGAIIIDEFCRTNIENVYSAGDCATAYNRLLKKEVYSPLAPAANRLGRLAGTHIAGNKADPFLGIVGTAVFKVYDLYCAQTGISDDNAKKMGYNVQTSLITINELAHYYPGAKKMSILLRFDPDTHLLLGAEITAPSSLGAKKIDVFATALSMGMKIEDIQQLDLAYAPPFAPAWDPILVAVNVARKKCK</sequence>
<dbReference type="KEGG" id="psyt:DSAG12_02835"/>
<dbReference type="InterPro" id="IPR050260">
    <property type="entry name" value="FAD-bd_OxRdtase"/>
</dbReference>
<dbReference type="RefSeq" id="WP_147663924.1">
    <property type="nucleotide sequence ID" value="NZ_CP042905.2"/>
</dbReference>
<keyword evidence="3" id="KW-0285">Flavoprotein</keyword>
<dbReference type="Pfam" id="PF07992">
    <property type="entry name" value="Pyr_redox_2"/>
    <property type="match status" value="1"/>
</dbReference>
<evidence type="ECO:0000256" key="3">
    <source>
        <dbReference type="ARBA" id="ARBA00022630"/>
    </source>
</evidence>
<protein>
    <submittedName>
        <fullName evidence="9">FAD-dependent oxidoreductase</fullName>
    </submittedName>
</protein>
<dbReference type="PANTHER" id="PTHR43429">
    <property type="entry name" value="PYRIDINE NUCLEOTIDE-DISULFIDE OXIDOREDUCTASE DOMAIN-CONTAINING"/>
    <property type="match status" value="1"/>
</dbReference>
<organism evidence="9 10">
    <name type="scientific">Promethearchaeum syntrophicum</name>
    <dbReference type="NCBI Taxonomy" id="2594042"/>
    <lineage>
        <taxon>Archaea</taxon>
        <taxon>Promethearchaeati</taxon>
        <taxon>Promethearchaeota</taxon>
        <taxon>Promethearchaeia</taxon>
        <taxon>Promethearchaeales</taxon>
        <taxon>Promethearchaeaceae</taxon>
        <taxon>Promethearchaeum</taxon>
    </lineage>
</organism>
<feature type="domain" description="FAD/NAD(P)-binding" evidence="8">
    <location>
        <begin position="1"/>
        <end position="292"/>
    </location>
</feature>
<dbReference type="Gene3D" id="3.50.50.60">
    <property type="entry name" value="FAD/NAD(P)-binding domain"/>
    <property type="match status" value="2"/>
</dbReference>
<comment type="cofactor">
    <cofactor evidence="1">
        <name>FAD</name>
        <dbReference type="ChEBI" id="CHEBI:57692"/>
    </cofactor>
</comment>
<evidence type="ECO:0000313" key="9">
    <source>
        <dbReference type="EMBL" id="QEE17003.1"/>
    </source>
</evidence>
<name>A0A5B9DE09_9ARCH</name>
<dbReference type="Pfam" id="PF02852">
    <property type="entry name" value="Pyr_redox_dim"/>
    <property type="match status" value="1"/>
</dbReference>
<feature type="domain" description="Pyridine nucleotide-disulphide oxidoreductase dimerisation" evidence="7">
    <location>
        <begin position="333"/>
        <end position="437"/>
    </location>
</feature>
<dbReference type="EMBL" id="CP042905">
    <property type="protein sequence ID" value="QEE17003.1"/>
    <property type="molecule type" value="Genomic_DNA"/>
</dbReference>
<comment type="similarity">
    <text evidence="2">Belongs to the class-III pyridine nucleotide-disulfide oxidoreductase family.</text>
</comment>
<keyword evidence="6" id="KW-0676">Redox-active center</keyword>
<evidence type="ECO:0000313" key="10">
    <source>
        <dbReference type="Proteomes" id="UP000321408"/>
    </source>
</evidence>
<keyword evidence="5" id="KW-0560">Oxidoreductase</keyword>
<evidence type="ECO:0000256" key="2">
    <source>
        <dbReference type="ARBA" id="ARBA00009130"/>
    </source>
</evidence>
<dbReference type="PRINTS" id="PR00411">
    <property type="entry name" value="PNDRDTASEI"/>
</dbReference>
<evidence type="ECO:0000259" key="7">
    <source>
        <dbReference type="Pfam" id="PF02852"/>
    </source>
</evidence>